<dbReference type="EMBL" id="JAYWVC010000331">
    <property type="protein sequence ID" value="MED7828202.1"/>
    <property type="molecule type" value="Genomic_DNA"/>
</dbReference>
<dbReference type="RefSeq" id="WP_329512557.1">
    <property type="nucleotide sequence ID" value="NZ_BAAAYZ010000318.1"/>
</dbReference>
<proteinExistence type="predicted"/>
<protein>
    <submittedName>
        <fullName evidence="1">Uncharacterized protein</fullName>
    </submittedName>
</protein>
<keyword evidence="2" id="KW-1185">Reference proteome</keyword>
<comment type="caution">
    <text evidence="1">The sequence shown here is derived from an EMBL/GenBank/DDBJ whole genome shotgun (WGS) entry which is preliminary data.</text>
</comment>
<organism evidence="1 2">
    <name type="scientific">Streptomyces chiangmaiensis</name>
    <dbReference type="NCBI Taxonomy" id="766497"/>
    <lineage>
        <taxon>Bacteria</taxon>
        <taxon>Bacillati</taxon>
        <taxon>Actinomycetota</taxon>
        <taxon>Actinomycetes</taxon>
        <taxon>Kitasatosporales</taxon>
        <taxon>Streptomycetaceae</taxon>
        <taxon>Streptomyces</taxon>
    </lineage>
</organism>
<gene>
    <name evidence="1" type="ORF">VXC91_41600</name>
</gene>
<reference evidence="1" key="1">
    <citation type="submission" date="2024-01" db="EMBL/GenBank/DDBJ databases">
        <title>First draft genome sequence data of TA4-1, the type strain of Gram-positive actinobacterium Streptomyces chiangmaiensis.</title>
        <authorList>
            <person name="Yasawong M."/>
            <person name="Nantapong N."/>
        </authorList>
    </citation>
    <scope>NUCLEOTIDE SEQUENCE</scope>
    <source>
        <strain evidence="1">TA4-1</strain>
    </source>
</reference>
<evidence type="ECO:0000313" key="2">
    <source>
        <dbReference type="Proteomes" id="UP001333996"/>
    </source>
</evidence>
<dbReference type="Proteomes" id="UP001333996">
    <property type="component" value="Unassembled WGS sequence"/>
</dbReference>
<sequence length="65" mass="7296">MSDARADAIYEYHTASDNEFNEAAADKQKWVDRIEKVGERGFPGDYAMVTVLVYAFAVTSREGEC</sequence>
<name>A0ABU7FWD1_9ACTN</name>
<accession>A0ABU7FWD1</accession>
<evidence type="ECO:0000313" key="1">
    <source>
        <dbReference type="EMBL" id="MED7828202.1"/>
    </source>
</evidence>